<evidence type="ECO:0000313" key="2">
    <source>
        <dbReference type="EMBL" id="CCG08966.1"/>
    </source>
</evidence>
<dbReference type="Pfam" id="PF12697">
    <property type="entry name" value="Abhydrolase_6"/>
    <property type="match status" value="1"/>
</dbReference>
<keyword evidence="3" id="KW-1185">Reference proteome</keyword>
<dbReference type="Gene3D" id="3.40.50.1820">
    <property type="entry name" value="alpha/beta hydrolase"/>
    <property type="match status" value="1"/>
</dbReference>
<proteinExistence type="predicted"/>
<dbReference type="InterPro" id="IPR000073">
    <property type="entry name" value="AB_hydrolase_1"/>
</dbReference>
<evidence type="ECO:0000259" key="1">
    <source>
        <dbReference type="Pfam" id="PF12697"/>
    </source>
</evidence>
<dbReference type="AlphaFoldDB" id="H6SLV1"/>
<dbReference type="InterPro" id="IPR029058">
    <property type="entry name" value="AB_hydrolase_fold"/>
</dbReference>
<dbReference type="eggNOG" id="COG2267">
    <property type="taxonomic scope" value="Bacteria"/>
</dbReference>
<dbReference type="HOGENOM" id="CLU_020336_26_0_5"/>
<sequence length="265" mass="29000">MTQAEPRPQDGWVDLAQGRIFVRSWEPALPPTLSPVVLFHDSLGCVALWRDFPERLCRATGRRVIAYDRLGFGLSDARTDRLSLEFIAQEAVAVLPDLQRSLAFERFVALGHSVGGGMAVHAAAQWSRHCDALITAAAQTFPEGRTLSAIAAAREFFSDPAQFQRLERYHGAKAGWVLDAWTESWLSPAFATWSLAPVLPRVRCPALVLHGSEDEYGSACHPLLIGDLSGGQARVEILPGVGHVPHRDHPEQTVALITEFLAALP</sequence>
<dbReference type="PATRIC" id="fig|1150469.3.peg.2642"/>
<organism evidence="2 3">
    <name type="scientific">Pararhodospirillum photometricum DSM 122</name>
    <dbReference type="NCBI Taxonomy" id="1150469"/>
    <lineage>
        <taxon>Bacteria</taxon>
        <taxon>Pseudomonadati</taxon>
        <taxon>Pseudomonadota</taxon>
        <taxon>Alphaproteobacteria</taxon>
        <taxon>Rhodospirillales</taxon>
        <taxon>Rhodospirillaceae</taxon>
        <taxon>Pararhodospirillum</taxon>
    </lineage>
</organism>
<name>H6SLV1_PARPM</name>
<dbReference type="SUPFAM" id="SSF53474">
    <property type="entry name" value="alpha/beta-Hydrolases"/>
    <property type="match status" value="1"/>
</dbReference>
<dbReference type="GO" id="GO:0016787">
    <property type="term" value="F:hydrolase activity"/>
    <property type="evidence" value="ECO:0007669"/>
    <property type="project" value="UniProtKB-KW"/>
</dbReference>
<dbReference type="PANTHER" id="PTHR43689">
    <property type="entry name" value="HYDROLASE"/>
    <property type="match status" value="1"/>
</dbReference>
<reference evidence="2 3" key="1">
    <citation type="submission" date="2012-02" db="EMBL/GenBank/DDBJ databases">
        <title>Shotgun genome sequence of Phaeospirillum photometricum DSM 122.</title>
        <authorList>
            <person name="Duquesne K."/>
            <person name="Sturgis J."/>
        </authorList>
    </citation>
    <scope>NUCLEOTIDE SEQUENCE [LARGE SCALE GENOMIC DNA]</scope>
    <source>
        <strain evidence="3">DSM122</strain>
    </source>
</reference>
<dbReference type="EMBL" id="HE663493">
    <property type="protein sequence ID" value="CCG08966.1"/>
    <property type="molecule type" value="Genomic_DNA"/>
</dbReference>
<protein>
    <submittedName>
        <fullName evidence="2">Alpha/beta hydrolase fold</fullName>
    </submittedName>
</protein>
<dbReference type="PANTHER" id="PTHR43689:SF8">
    <property type="entry name" value="ALPHA_BETA-HYDROLASES SUPERFAMILY PROTEIN"/>
    <property type="match status" value="1"/>
</dbReference>
<dbReference type="RefSeq" id="WP_014415600.1">
    <property type="nucleotide sequence ID" value="NC_017059.1"/>
</dbReference>
<accession>H6SLV1</accession>
<dbReference type="STRING" id="1150469.RSPPHO_02340"/>
<dbReference type="Proteomes" id="UP000033220">
    <property type="component" value="Chromosome DSM 122"/>
</dbReference>
<dbReference type="PRINTS" id="PR00111">
    <property type="entry name" value="ABHYDROLASE"/>
</dbReference>
<dbReference type="KEGG" id="rpm:RSPPHO_02340"/>
<keyword evidence="2" id="KW-0378">Hydrolase</keyword>
<dbReference type="OrthoDB" id="9779853at2"/>
<feature type="domain" description="AB hydrolase-1" evidence="1">
    <location>
        <begin position="37"/>
        <end position="255"/>
    </location>
</feature>
<evidence type="ECO:0000313" key="3">
    <source>
        <dbReference type="Proteomes" id="UP000033220"/>
    </source>
</evidence>
<gene>
    <name evidence="2" type="ORF">RSPPHO_02340</name>
</gene>